<accession>A0A512PBD8</accession>
<dbReference type="Proteomes" id="UP000321798">
    <property type="component" value="Unassembled WGS sequence"/>
</dbReference>
<dbReference type="InterPro" id="IPR054609">
    <property type="entry name" value="PF0864-like_C"/>
</dbReference>
<sequence>MHPTGPHCTIDRVSTRTTTPAGRAPLDDLSKAIIEQLQEDGRRPYASIGKAVGLSEAAVRQRVQRLVESGVMQIVAVTDPLQVGFTRQAMIGIKADGDLEALADSLATMAEIDYVVVTAGGFDLLVEVVCEDDEHLLEVLNRKIRTLPGVRATETFVYLRLRKQLYNWGTR</sequence>
<dbReference type="InterPro" id="IPR036390">
    <property type="entry name" value="WH_DNA-bd_sf"/>
</dbReference>
<dbReference type="AlphaFoldDB" id="A0A512PBD8"/>
<proteinExistence type="predicted"/>
<dbReference type="PANTHER" id="PTHR30154">
    <property type="entry name" value="LEUCINE-RESPONSIVE REGULATORY PROTEIN"/>
    <property type="match status" value="1"/>
</dbReference>
<keyword evidence="1" id="KW-0805">Transcription regulation</keyword>
<dbReference type="EMBL" id="BKAL01000003">
    <property type="protein sequence ID" value="GEP68524.1"/>
    <property type="molecule type" value="Genomic_DNA"/>
</dbReference>
<dbReference type="SUPFAM" id="SSF46785">
    <property type="entry name" value="Winged helix' DNA-binding domain"/>
    <property type="match status" value="1"/>
</dbReference>
<dbReference type="GO" id="GO:0005829">
    <property type="term" value="C:cytosol"/>
    <property type="evidence" value="ECO:0007669"/>
    <property type="project" value="TreeGrafter"/>
</dbReference>
<dbReference type="PRINTS" id="PR00033">
    <property type="entry name" value="HTHASNC"/>
</dbReference>
<evidence type="ECO:0000256" key="3">
    <source>
        <dbReference type="ARBA" id="ARBA00023163"/>
    </source>
</evidence>
<dbReference type="InterPro" id="IPR036388">
    <property type="entry name" value="WH-like_DNA-bd_sf"/>
</dbReference>
<evidence type="ECO:0000256" key="1">
    <source>
        <dbReference type="ARBA" id="ARBA00023015"/>
    </source>
</evidence>
<keyword evidence="7" id="KW-1185">Reference proteome</keyword>
<keyword evidence="3" id="KW-0804">Transcription</keyword>
<evidence type="ECO:0000256" key="2">
    <source>
        <dbReference type="ARBA" id="ARBA00023125"/>
    </source>
</evidence>
<feature type="region of interest" description="Disordered" evidence="4">
    <location>
        <begin position="1"/>
        <end position="24"/>
    </location>
</feature>
<keyword evidence="2" id="KW-0238">DNA-binding</keyword>
<dbReference type="PROSITE" id="PS50956">
    <property type="entry name" value="HTH_ASNC_2"/>
    <property type="match status" value="1"/>
</dbReference>
<evidence type="ECO:0000313" key="7">
    <source>
        <dbReference type="Proteomes" id="UP000321798"/>
    </source>
</evidence>
<dbReference type="InterPro" id="IPR011008">
    <property type="entry name" value="Dimeric_a/b-barrel"/>
</dbReference>
<dbReference type="PANTHER" id="PTHR30154:SF34">
    <property type="entry name" value="TRANSCRIPTIONAL REGULATOR AZLB"/>
    <property type="match status" value="1"/>
</dbReference>
<gene>
    <name evidence="6" type="ORF">CSO01_12390</name>
</gene>
<name>A0A512PBD8_9CELL</name>
<feature type="domain" description="HTH asnC-type" evidence="5">
    <location>
        <begin position="26"/>
        <end position="86"/>
    </location>
</feature>
<evidence type="ECO:0000256" key="4">
    <source>
        <dbReference type="SAM" id="MobiDB-lite"/>
    </source>
</evidence>
<dbReference type="Gene3D" id="3.30.70.920">
    <property type="match status" value="1"/>
</dbReference>
<dbReference type="SUPFAM" id="SSF54909">
    <property type="entry name" value="Dimeric alpha+beta barrel"/>
    <property type="match status" value="1"/>
</dbReference>
<dbReference type="Gene3D" id="1.10.10.10">
    <property type="entry name" value="Winged helix-like DNA-binding domain superfamily/Winged helix DNA-binding domain"/>
    <property type="match status" value="1"/>
</dbReference>
<evidence type="ECO:0000313" key="6">
    <source>
        <dbReference type="EMBL" id="GEP68524.1"/>
    </source>
</evidence>
<protein>
    <submittedName>
        <fullName evidence="6">Transcriptional regulator</fullName>
    </submittedName>
</protein>
<dbReference type="GO" id="GO:0043565">
    <property type="term" value="F:sequence-specific DNA binding"/>
    <property type="evidence" value="ECO:0007669"/>
    <property type="project" value="InterPro"/>
</dbReference>
<dbReference type="InterPro" id="IPR000485">
    <property type="entry name" value="AsnC-type_HTH_dom"/>
</dbReference>
<dbReference type="SMART" id="SM00344">
    <property type="entry name" value="HTH_ASNC"/>
    <property type="match status" value="1"/>
</dbReference>
<organism evidence="6 7">
    <name type="scientific">Cellulomonas soli</name>
    <dbReference type="NCBI Taxonomy" id="931535"/>
    <lineage>
        <taxon>Bacteria</taxon>
        <taxon>Bacillati</taxon>
        <taxon>Actinomycetota</taxon>
        <taxon>Actinomycetes</taxon>
        <taxon>Micrococcales</taxon>
        <taxon>Cellulomonadaceae</taxon>
        <taxon>Cellulomonas</taxon>
    </lineage>
</organism>
<dbReference type="Pfam" id="PF22482">
    <property type="entry name" value="AsnC_trans_reg_3"/>
    <property type="match status" value="1"/>
</dbReference>
<comment type="caution">
    <text evidence="6">The sequence shown here is derived from an EMBL/GenBank/DDBJ whole genome shotgun (WGS) entry which is preliminary data.</text>
</comment>
<evidence type="ECO:0000259" key="5">
    <source>
        <dbReference type="PROSITE" id="PS50956"/>
    </source>
</evidence>
<reference evidence="6 7" key="1">
    <citation type="submission" date="2019-07" db="EMBL/GenBank/DDBJ databases">
        <title>Whole genome shotgun sequence of Cellulomonas soli NBRC 109434.</title>
        <authorList>
            <person name="Hosoyama A."/>
            <person name="Uohara A."/>
            <person name="Ohji S."/>
            <person name="Ichikawa N."/>
        </authorList>
    </citation>
    <scope>NUCLEOTIDE SEQUENCE [LARGE SCALE GENOMIC DNA]</scope>
    <source>
        <strain evidence="6 7">NBRC 109434</strain>
    </source>
</reference>
<dbReference type="GO" id="GO:0043200">
    <property type="term" value="P:response to amino acid"/>
    <property type="evidence" value="ECO:0007669"/>
    <property type="project" value="TreeGrafter"/>
</dbReference>
<dbReference type="InterPro" id="IPR019888">
    <property type="entry name" value="Tscrpt_reg_AsnC-like"/>
</dbReference>
<dbReference type="Pfam" id="PF13404">
    <property type="entry name" value="HTH_AsnC-type"/>
    <property type="match status" value="1"/>
</dbReference>